<evidence type="ECO:0000313" key="4">
    <source>
        <dbReference type="WBParaSite" id="maker-uti_cns_0047792-snap-gene-0.28-mRNA-1"/>
    </source>
</evidence>
<keyword evidence="3" id="KW-1185">Reference proteome</keyword>
<protein>
    <submittedName>
        <fullName evidence="4">GRIP domain-containing protein</fullName>
    </submittedName>
</protein>
<feature type="region of interest" description="Disordered" evidence="2">
    <location>
        <begin position="393"/>
        <end position="422"/>
    </location>
</feature>
<dbReference type="WBParaSite" id="maker-uti_cns_0047792-snap-gene-0.28-mRNA-1">
    <property type="protein sequence ID" value="maker-uti_cns_0047792-snap-gene-0.28-mRNA-1"/>
    <property type="gene ID" value="maker-uti_cns_0047792-snap-gene-0.28"/>
</dbReference>
<sequence length="519" mass="58379">PVPHHGHKRVIIVSYKPRIVRSCKQNRLPSSASASISNKLLAKMDNSSEKQKQTQQEEQIAEVVSEELTALVEEIEVHLQRYLRRSVEEYPPGSQADWVATSVVERVMTSGSEADFKSMAKLCVFLVESLGDISTTYEEFYSEQLDTLKEQSVQQATQIASLEEENSRLRERLHTQAEELKIRELSLRSIRLQQRSSSSRHSAKASLSSSHNSGAISGRPEQQLLVSNLQEAVTEKSAAIHCLEQQLHAEKMKNREFDEKVSLDDDEEDQEAADEPEGDNDEEEDDDDDFNVSGSAADFLDSSAGFDRELVRENAELQSRMTELMRENSQYRQLGAQLTLENQQLRTATRELRSAVERLHSRLYADDLLNSAASQIFEELSLLRGEVPSDAERAAADARAADESFEVDGEPEEIPDDAEPASAATCRDCRQCSRLKESVAKLERRHEDEATRIREIVTQNVCMKAELEDWKADMAEKVRQNVALNGQLESCQRLLSRLSPGNATKAKSVFGRVLIDKGK</sequence>
<feature type="compositionally biased region" description="Acidic residues" evidence="2">
    <location>
        <begin position="403"/>
        <end position="419"/>
    </location>
</feature>
<organism evidence="3 4">
    <name type="scientific">Macrostomum lignano</name>
    <dbReference type="NCBI Taxonomy" id="282301"/>
    <lineage>
        <taxon>Eukaryota</taxon>
        <taxon>Metazoa</taxon>
        <taxon>Spiralia</taxon>
        <taxon>Lophotrochozoa</taxon>
        <taxon>Platyhelminthes</taxon>
        <taxon>Rhabditophora</taxon>
        <taxon>Macrostomorpha</taxon>
        <taxon>Macrostomida</taxon>
        <taxon>Macrostomidae</taxon>
        <taxon>Macrostomum</taxon>
    </lineage>
</organism>
<feature type="coiled-coil region" evidence="1">
    <location>
        <begin position="307"/>
        <end position="334"/>
    </location>
</feature>
<feature type="compositionally biased region" description="Low complexity" evidence="2">
    <location>
        <begin position="193"/>
        <end position="211"/>
    </location>
</feature>
<dbReference type="AlphaFoldDB" id="A0A1I8JH99"/>
<reference evidence="4" key="1">
    <citation type="submission" date="2016-11" db="UniProtKB">
        <authorList>
            <consortium name="WormBaseParasite"/>
        </authorList>
    </citation>
    <scope>IDENTIFICATION</scope>
</reference>
<evidence type="ECO:0000256" key="1">
    <source>
        <dbReference type="SAM" id="Coils"/>
    </source>
</evidence>
<feature type="region of interest" description="Disordered" evidence="2">
    <location>
        <begin position="193"/>
        <end position="218"/>
    </location>
</feature>
<feature type="compositionally biased region" description="Basic and acidic residues" evidence="2">
    <location>
        <begin position="393"/>
        <end position="402"/>
    </location>
</feature>
<keyword evidence="1" id="KW-0175">Coiled coil</keyword>
<proteinExistence type="predicted"/>
<feature type="region of interest" description="Disordered" evidence="2">
    <location>
        <begin position="260"/>
        <end position="296"/>
    </location>
</feature>
<evidence type="ECO:0000256" key="2">
    <source>
        <dbReference type="SAM" id="MobiDB-lite"/>
    </source>
</evidence>
<name>A0A1I8JH99_9PLAT</name>
<accession>A0A1I8JH99</accession>
<feature type="compositionally biased region" description="Acidic residues" evidence="2">
    <location>
        <begin position="264"/>
        <end position="290"/>
    </location>
</feature>
<feature type="coiled-coil region" evidence="1">
    <location>
        <begin position="145"/>
        <end position="179"/>
    </location>
</feature>
<evidence type="ECO:0000313" key="3">
    <source>
        <dbReference type="Proteomes" id="UP000095280"/>
    </source>
</evidence>
<dbReference type="Proteomes" id="UP000095280">
    <property type="component" value="Unplaced"/>
</dbReference>